<accession>A0A5C3LYW0</accession>
<dbReference type="Gene3D" id="2.60.40.640">
    <property type="match status" value="1"/>
</dbReference>
<proteinExistence type="predicted"/>
<evidence type="ECO:0008006" key="4">
    <source>
        <dbReference type="Google" id="ProtNLM"/>
    </source>
</evidence>
<protein>
    <recommendedName>
        <fullName evidence="4">Arrestin-like N-terminal domain-containing protein</fullName>
    </recommendedName>
</protein>
<feature type="region of interest" description="Disordered" evidence="1">
    <location>
        <begin position="305"/>
        <end position="329"/>
    </location>
</feature>
<evidence type="ECO:0000313" key="3">
    <source>
        <dbReference type="Proteomes" id="UP000308652"/>
    </source>
</evidence>
<evidence type="ECO:0000256" key="1">
    <source>
        <dbReference type="SAM" id="MobiDB-lite"/>
    </source>
</evidence>
<dbReference type="Proteomes" id="UP000308652">
    <property type="component" value="Unassembled WGS sequence"/>
</dbReference>
<organism evidence="2 3">
    <name type="scientific">Crucibulum laeve</name>
    <dbReference type="NCBI Taxonomy" id="68775"/>
    <lineage>
        <taxon>Eukaryota</taxon>
        <taxon>Fungi</taxon>
        <taxon>Dikarya</taxon>
        <taxon>Basidiomycota</taxon>
        <taxon>Agaricomycotina</taxon>
        <taxon>Agaricomycetes</taxon>
        <taxon>Agaricomycetidae</taxon>
        <taxon>Agaricales</taxon>
        <taxon>Agaricineae</taxon>
        <taxon>Nidulariaceae</taxon>
        <taxon>Crucibulum</taxon>
    </lineage>
</organism>
<dbReference type="AlphaFoldDB" id="A0A5C3LYW0"/>
<evidence type="ECO:0000313" key="2">
    <source>
        <dbReference type="EMBL" id="TFK38120.1"/>
    </source>
</evidence>
<reference evidence="2 3" key="1">
    <citation type="journal article" date="2019" name="Nat. Ecol. Evol.">
        <title>Megaphylogeny resolves global patterns of mushroom evolution.</title>
        <authorList>
            <person name="Varga T."/>
            <person name="Krizsan K."/>
            <person name="Foldi C."/>
            <person name="Dima B."/>
            <person name="Sanchez-Garcia M."/>
            <person name="Sanchez-Ramirez S."/>
            <person name="Szollosi G.J."/>
            <person name="Szarkandi J.G."/>
            <person name="Papp V."/>
            <person name="Albert L."/>
            <person name="Andreopoulos W."/>
            <person name="Angelini C."/>
            <person name="Antonin V."/>
            <person name="Barry K.W."/>
            <person name="Bougher N.L."/>
            <person name="Buchanan P."/>
            <person name="Buyck B."/>
            <person name="Bense V."/>
            <person name="Catcheside P."/>
            <person name="Chovatia M."/>
            <person name="Cooper J."/>
            <person name="Damon W."/>
            <person name="Desjardin D."/>
            <person name="Finy P."/>
            <person name="Geml J."/>
            <person name="Haridas S."/>
            <person name="Hughes K."/>
            <person name="Justo A."/>
            <person name="Karasinski D."/>
            <person name="Kautmanova I."/>
            <person name="Kiss B."/>
            <person name="Kocsube S."/>
            <person name="Kotiranta H."/>
            <person name="LaButti K.M."/>
            <person name="Lechner B.E."/>
            <person name="Liimatainen K."/>
            <person name="Lipzen A."/>
            <person name="Lukacs Z."/>
            <person name="Mihaltcheva S."/>
            <person name="Morgado L.N."/>
            <person name="Niskanen T."/>
            <person name="Noordeloos M.E."/>
            <person name="Ohm R.A."/>
            <person name="Ortiz-Santana B."/>
            <person name="Ovrebo C."/>
            <person name="Racz N."/>
            <person name="Riley R."/>
            <person name="Savchenko A."/>
            <person name="Shiryaev A."/>
            <person name="Soop K."/>
            <person name="Spirin V."/>
            <person name="Szebenyi C."/>
            <person name="Tomsovsky M."/>
            <person name="Tulloss R.E."/>
            <person name="Uehling J."/>
            <person name="Grigoriev I.V."/>
            <person name="Vagvolgyi C."/>
            <person name="Papp T."/>
            <person name="Martin F.M."/>
            <person name="Miettinen O."/>
            <person name="Hibbett D.S."/>
            <person name="Nagy L.G."/>
        </authorList>
    </citation>
    <scope>NUCLEOTIDE SEQUENCE [LARGE SCALE GENOMIC DNA]</scope>
    <source>
        <strain evidence="2 3">CBS 166.37</strain>
    </source>
</reference>
<dbReference type="EMBL" id="ML213604">
    <property type="protein sequence ID" value="TFK38120.1"/>
    <property type="molecule type" value="Genomic_DNA"/>
</dbReference>
<keyword evidence="3" id="KW-1185">Reference proteome</keyword>
<sequence>MRRRAESTSESRSARPASKFVPLSIYSHVSTYRSLQLELQLYSPSLKVQEDGHRGPLAVFSEHDQVGGKVILDQSCFHTGRLTVSIEGSFSYCPKEKEENGQECASSSEPRKHIFLSSSTVIPVSPNTEPSSPRSAFREAFIRRRPSASCINNAPSAADRSHPFTFHLPQSCRAGEELPPTFTTSKEMLGVKYKIIASWEPNDAFENNSHLEVPIVIQPDTDFQCADASTVSPDSWLEMPLKSDRPMPFRCAVTLPTSVTFTRSSSIPYFVVFTTIPRSASLAKEIAADATISVSLLRQINISEQIPLPPTPPHTPSSEESDTPRTKLLKRVRAQPRLVRPRRISETTSTELYEKPLPALPMQTVFSDTHSLQNNMCIGFPKRPRLQMCDTGNHPTLESHASLPDGLHKARIPLDKEMLPCIDWSGISVKYYLDISVLIGQDDLRARIPVRII</sequence>
<name>A0A5C3LYW0_9AGAR</name>
<dbReference type="InterPro" id="IPR014752">
    <property type="entry name" value="Arrestin-like_C"/>
</dbReference>
<gene>
    <name evidence="2" type="ORF">BDQ12DRAFT_121772</name>
</gene>
<dbReference type="OrthoDB" id="3259897at2759"/>